<organism evidence="6 7">
    <name type="scientific">Ranatra chinensis</name>
    <dbReference type="NCBI Taxonomy" id="642074"/>
    <lineage>
        <taxon>Eukaryota</taxon>
        <taxon>Metazoa</taxon>
        <taxon>Ecdysozoa</taxon>
        <taxon>Arthropoda</taxon>
        <taxon>Hexapoda</taxon>
        <taxon>Insecta</taxon>
        <taxon>Pterygota</taxon>
        <taxon>Neoptera</taxon>
        <taxon>Paraneoptera</taxon>
        <taxon>Hemiptera</taxon>
        <taxon>Heteroptera</taxon>
        <taxon>Panheteroptera</taxon>
        <taxon>Nepomorpha</taxon>
        <taxon>Nepidae</taxon>
        <taxon>Ranatrinae</taxon>
        <taxon>Ranatra</taxon>
    </lineage>
</organism>
<accession>A0ABD0XXP1</accession>
<dbReference type="Pfam" id="PF14631">
    <property type="entry name" value="FancD2"/>
    <property type="match status" value="1"/>
</dbReference>
<keyword evidence="3" id="KW-0832">Ubl conjugation</keyword>
<name>A0ABD0XXP1_9HEMI</name>
<keyword evidence="7" id="KW-1185">Reference proteome</keyword>
<dbReference type="InterPro" id="IPR029448">
    <property type="entry name" value="FANCD2"/>
</dbReference>
<sequence>MLKNATELRDCREQLKVWDEAMTCCQDLVTVIKAQDTKLNLRVFLKGSLPILRLFLSQGMSVCSVMFKMESQVVPQLLKKLQVVTRYIQTVCNYSKVSKDSLIIQQLPVVRGLLENILLSVKNMVVRNKCTDAFFMGSMKNKDLKGEVIHSQVRIFI</sequence>
<dbReference type="GO" id="GO:0005634">
    <property type="term" value="C:nucleus"/>
    <property type="evidence" value="ECO:0007669"/>
    <property type="project" value="UniProtKB-SubCell"/>
</dbReference>
<evidence type="ECO:0000256" key="1">
    <source>
        <dbReference type="ARBA" id="ARBA00004123"/>
    </source>
</evidence>
<evidence type="ECO:0000256" key="2">
    <source>
        <dbReference type="ARBA" id="ARBA00022499"/>
    </source>
</evidence>
<keyword evidence="2" id="KW-1017">Isopeptide bond</keyword>
<proteinExistence type="inferred from homology"/>
<reference evidence="6 7" key="1">
    <citation type="submission" date="2024-07" db="EMBL/GenBank/DDBJ databases">
        <title>Chromosome-level genome assembly of the water stick insect Ranatra chinensis (Heteroptera: Nepidae).</title>
        <authorList>
            <person name="Liu X."/>
        </authorList>
    </citation>
    <scope>NUCLEOTIDE SEQUENCE [LARGE SCALE GENOMIC DNA]</scope>
    <source>
        <strain evidence="6">Cailab_2021Rc</strain>
        <tissue evidence="6">Muscle</tissue>
    </source>
</reference>
<dbReference type="AlphaFoldDB" id="A0ABD0XXP1"/>
<dbReference type="PANTHER" id="PTHR32086:SF0">
    <property type="entry name" value="FANCONI ANEMIA GROUP D2 PROTEIN"/>
    <property type="match status" value="1"/>
</dbReference>
<comment type="similarity">
    <text evidence="5">Belongs to the Fanconi anemia protein FANCD2 family.</text>
</comment>
<dbReference type="PANTHER" id="PTHR32086">
    <property type="entry name" value="FANCONI ANEMIA GROUP D2 PROTEIN"/>
    <property type="match status" value="1"/>
</dbReference>
<evidence type="ECO:0000313" key="6">
    <source>
        <dbReference type="EMBL" id="KAL1115913.1"/>
    </source>
</evidence>
<dbReference type="EMBL" id="JBFDAA010000019">
    <property type="protein sequence ID" value="KAL1115913.1"/>
    <property type="molecule type" value="Genomic_DNA"/>
</dbReference>
<evidence type="ECO:0000256" key="5">
    <source>
        <dbReference type="ARBA" id="ARBA00093456"/>
    </source>
</evidence>
<dbReference type="Proteomes" id="UP001558652">
    <property type="component" value="Unassembled WGS sequence"/>
</dbReference>
<evidence type="ECO:0000256" key="3">
    <source>
        <dbReference type="ARBA" id="ARBA00022843"/>
    </source>
</evidence>
<comment type="caution">
    <text evidence="6">The sequence shown here is derived from an EMBL/GenBank/DDBJ whole genome shotgun (WGS) entry which is preliminary data.</text>
</comment>
<gene>
    <name evidence="6" type="ORF">AAG570_006202</name>
</gene>
<comment type="subcellular location">
    <subcellularLocation>
        <location evidence="1">Nucleus</location>
    </subcellularLocation>
</comment>
<evidence type="ECO:0000313" key="7">
    <source>
        <dbReference type="Proteomes" id="UP001558652"/>
    </source>
</evidence>
<evidence type="ECO:0000256" key="4">
    <source>
        <dbReference type="ARBA" id="ARBA00023242"/>
    </source>
</evidence>
<protein>
    <submittedName>
        <fullName evidence="6">Uncharacterized protein</fullName>
    </submittedName>
</protein>
<keyword evidence="4" id="KW-0539">Nucleus</keyword>